<sequence>MYPYNNIDIYPHSSGLCVTETTGTAANSLLPEKAVGLSGELSLAVERLFRQSVPFPGAEQAEVGQWPYLLALSYRYRGFKYPPGILVGLSGR</sequence>
<dbReference type="RefSeq" id="WP_196099541.1">
    <property type="nucleotide sequence ID" value="NZ_CP064939.1"/>
</dbReference>
<keyword evidence="2" id="KW-1185">Reference proteome</keyword>
<dbReference type="AlphaFoldDB" id="A0A7S9PZM1"/>
<dbReference type="Proteomes" id="UP000594759">
    <property type="component" value="Chromosome"/>
</dbReference>
<evidence type="ECO:0000313" key="2">
    <source>
        <dbReference type="Proteomes" id="UP000594759"/>
    </source>
</evidence>
<accession>A0A7S9PZM1</accession>
<proteinExistence type="predicted"/>
<name>A0A7S9PZM1_9SPHI</name>
<dbReference type="EMBL" id="CP064939">
    <property type="protein sequence ID" value="QPH40085.1"/>
    <property type="molecule type" value="Genomic_DNA"/>
</dbReference>
<evidence type="ECO:0000313" key="1">
    <source>
        <dbReference type="EMBL" id="QPH40085.1"/>
    </source>
</evidence>
<protein>
    <submittedName>
        <fullName evidence="1">Uncharacterized protein</fullName>
    </submittedName>
</protein>
<reference evidence="1 2" key="1">
    <citation type="submission" date="2020-11" db="EMBL/GenBank/DDBJ databases">
        <title>Pedobacter endophytica, an endophytic bacteria isolated form Carex pumila.</title>
        <authorList>
            <person name="Peng Y."/>
            <person name="Jiang L."/>
            <person name="Lee J."/>
        </authorList>
    </citation>
    <scope>NUCLEOTIDE SEQUENCE [LARGE SCALE GENOMIC DNA]</scope>
    <source>
        <strain evidence="1 2">JBR3-12</strain>
    </source>
</reference>
<organism evidence="1 2">
    <name type="scientific">Pedobacter endophyticus</name>
    <dbReference type="NCBI Taxonomy" id="2789740"/>
    <lineage>
        <taxon>Bacteria</taxon>
        <taxon>Pseudomonadati</taxon>
        <taxon>Bacteroidota</taxon>
        <taxon>Sphingobacteriia</taxon>
        <taxon>Sphingobacteriales</taxon>
        <taxon>Sphingobacteriaceae</taxon>
        <taxon>Pedobacter</taxon>
    </lineage>
</organism>
<gene>
    <name evidence="1" type="ORF">IZT61_02015</name>
</gene>
<dbReference type="KEGG" id="pex:IZT61_02015"/>